<dbReference type="InterPro" id="IPR006059">
    <property type="entry name" value="SBP"/>
</dbReference>
<dbReference type="InterPro" id="IPR006311">
    <property type="entry name" value="TAT_signal"/>
</dbReference>
<dbReference type="Pfam" id="PF01547">
    <property type="entry name" value="SBP_bac_1"/>
    <property type="match status" value="1"/>
</dbReference>
<name>Z9JN45_9MICO</name>
<evidence type="ECO:0000256" key="2">
    <source>
        <dbReference type="ARBA" id="ARBA00022729"/>
    </source>
</evidence>
<dbReference type="Proteomes" id="UP000023067">
    <property type="component" value="Unassembled WGS sequence"/>
</dbReference>
<dbReference type="SUPFAM" id="SSF53850">
    <property type="entry name" value="Periplasmic binding protein-like II"/>
    <property type="match status" value="1"/>
</dbReference>
<keyword evidence="4" id="KW-0564">Palmitate</keyword>
<keyword evidence="2" id="KW-0732">Signal</keyword>
<dbReference type="Gene3D" id="3.40.190.10">
    <property type="entry name" value="Periplasmic binding protein-like II"/>
    <property type="match status" value="1"/>
</dbReference>
<keyword evidence="7" id="KW-1185">Reference proteome</keyword>
<evidence type="ECO:0000256" key="5">
    <source>
        <dbReference type="ARBA" id="ARBA00023288"/>
    </source>
</evidence>
<dbReference type="PANTHER" id="PTHR43649:SF33">
    <property type="entry name" value="POLYGALACTURONAN_RHAMNOGALACTURONAN-BINDING PROTEIN YTCQ"/>
    <property type="match status" value="1"/>
</dbReference>
<dbReference type="PATRIC" id="fig|396014.3.peg.3612"/>
<proteinExistence type="predicted"/>
<evidence type="ECO:0000256" key="1">
    <source>
        <dbReference type="ARBA" id="ARBA00022475"/>
    </source>
</evidence>
<sequence length="426" mass="45453">MNTIRTTRRTALAGGAGIAALGLAGCGMSGGGRSGSSAPAEAVEGEITGEITFQSWSLKNEKFTPYFEGVIAAFQDQNPGVTVTWMDQPGEGYQDKVLAQANSDSLPDVVNLPPDMAFPLVQGGFLLDLAAADPELEDVYVPGGIDAYRFPEIDGAYGYPWYLGTDMNWWNLAALSEHGVDEASLPTTMDEMFETARMLHEAGSPDPLISNMPEVTITSENGEFTFNTPENAAYIQKYVDLFQLGAMPPEVLNNDYAGNTALFKQGKALWTTATSSFASELQAEAPSLLEGTTLSPRFGEPPLFVQGISVAAGSKNLPTALAFARFLTNDENQIAFVTLAQGFLPGTIAAAADPSQFAEETDNALQTQAVEIAAESMKTAVDTTNVLWTADMKTNFTQQTAKAMQGEITAQEALDNAVQYGNDNLL</sequence>
<dbReference type="HOGENOM" id="CLU_031285_10_2_11"/>
<comment type="caution">
    <text evidence="6">The sequence shown here is derived from an EMBL/GenBank/DDBJ whole genome shotgun (WGS) entry which is preliminary data.</text>
</comment>
<reference evidence="6 7" key="1">
    <citation type="submission" date="2014-02" db="EMBL/GenBank/DDBJ databases">
        <title>Genome sequence of Brachybacterium phenoliresistens strain W13A50.</title>
        <authorList>
            <person name="Wang X."/>
        </authorList>
    </citation>
    <scope>NUCLEOTIDE SEQUENCE [LARGE SCALE GENOMIC DNA]</scope>
    <source>
        <strain evidence="6 7">W13A50</strain>
    </source>
</reference>
<gene>
    <name evidence="6" type="ORF">BF93_12860</name>
</gene>
<keyword evidence="3" id="KW-0472">Membrane</keyword>
<evidence type="ECO:0000313" key="7">
    <source>
        <dbReference type="Proteomes" id="UP000023067"/>
    </source>
</evidence>
<keyword evidence="1" id="KW-1003">Cell membrane</keyword>
<evidence type="ECO:0000256" key="3">
    <source>
        <dbReference type="ARBA" id="ARBA00023136"/>
    </source>
</evidence>
<dbReference type="PANTHER" id="PTHR43649">
    <property type="entry name" value="ARABINOSE-BINDING PROTEIN-RELATED"/>
    <property type="match status" value="1"/>
</dbReference>
<protein>
    <submittedName>
        <fullName evidence="6">ABC transporter substrate-binding protein</fullName>
    </submittedName>
</protein>
<evidence type="ECO:0000313" key="6">
    <source>
        <dbReference type="EMBL" id="EWS79574.1"/>
    </source>
</evidence>
<dbReference type="PROSITE" id="PS51257">
    <property type="entry name" value="PROKAR_LIPOPROTEIN"/>
    <property type="match status" value="1"/>
</dbReference>
<evidence type="ECO:0000256" key="4">
    <source>
        <dbReference type="ARBA" id="ARBA00023139"/>
    </source>
</evidence>
<keyword evidence="5" id="KW-0449">Lipoprotein</keyword>
<dbReference type="RefSeq" id="WP_038374609.1">
    <property type="nucleotide sequence ID" value="NZ_KK070013.1"/>
</dbReference>
<dbReference type="EMBL" id="JDYK01000031">
    <property type="protein sequence ID" value="EWS79574.1"/>
    <property type="molecule type" value="Genomic_DNA"/>
</dbReference>
<dbReference type="InterPro" id="IPR050490">
    <property type="entry name" value="Bact_solute-bd_prot1"/>
</dbReference>
<dbReference type="eggNOG" id="COG1653">
    <property type="taxonomic scope" value="Bacteria"/>
</dbReference>
<accession>Z9JN45</accession>
<dbReference type="STRING" id="396014.BF93_12860"/>
<organism evidence="6 7">
    <name type="scientific">Brachybacterium phenoliresistens</name>
    <dbReference type="NCBI Taxonomy" id="396014"/>
    <lineage>
        <taxon>Bacteria</taxon>
        <taxon>Bacillati</taxon>
        <taxon>Actinomycetota</taxon>
        <taxon>Actinomycetes</taxon>
        <taxon>Micrococcales</taxon>
        <taxon>Dermabacteraceae</taxon>
        <taxon>Brachybacterium</taxon>
    </lineage>
</organism>
<dbReference type="AlphaFoldDB" id="Z9JN45"/>
<dbReference type="PROSITE" id="PS51318">
    <property type="entry name" value="TAT"/>
    <property type="match status" value="1"/>
</dbReference>